<protein>
    <submittedName>
        <fullName evidence="1">Uncharacterized protein</fullName>
    </submittedName>
</protein>
<sequence>MLSVDTPMNESLLHAKNQLVRALHQLRTKPYLPVWGELFTALRDITRHGQQAQENVLVYPMRPTGTLWYLHEENRFLADLPDPGITISLTQEQLLDALLKGSFPPLFTKTGSTSE</sequence>
<name>A0ABY9TB13_BREBE</name>
<proteinExistence type="predicted"/>
<evidence type="ECO:0000313" key="2">
    <source>
        <dbReference type="Proteomes" id="UP001256827"/>
    </source>
</evidence>
<gene>
    <name evidence="1" type="ORF">RGB73_08665</name>
</gene>
<dbReference type="Proteomes" id="UP001256827">
    <property type="component" value="Chromosome"/>
</dbReference>
<dbReference type="EMBL" id="CP134050">
    <property type="protein sequence ID" value="WNC16371.1"/>
    <property type="molecule type" value="Genomic_DNA"/>
</dbReference>
<organism evidence="1 2">
    <name type="scientific">Brevibacillus brevis</name>
    <name type="common">Bacillus brevis</name>
    <dbReference type="NCBI Taxonomy" id="1393"/>
    <lineage>
        <taxon>Bacteria</taxon>
        <taxon>Bacillati</taxon>
        <taxon>Bacillota</taxon>
        <taxon>Bacilli</taxon>
        <taxon>Bacillales</taxon>
        <taxon>Paenibacillaceae</taxon>
        <taxon>Brevibacillus</taxon>
    </lineage>
</organism>
<accession>A0ABY9TB13</accession>
<dbReference type="RefSeq" id="WP_310770976.1">
    <property type="nucleotide sequence ID" value="NZ_CP134050.1"/>
</dbReference>
<evidence type="ECO:0000313" key="1">
    <source>
        <dbReference type="EMBL" id="WNC16371.1"/>
    </source>
</evidence>
<keyword evidence="2" id="KW-1185">Reference proteome</keyword>
<reference evidence="1 2" key="1">
    <citation type="submission" date="2023-09" db="EMBL/GenBank/DDBJ databases">
        <title>Complete Genome and Methylome dissection of Bacillus brevis NEB573 original source of BbsI restriction endonuclease.</title>
        <authorList>
            <person name="Fomenkov A."/>
            <person name="Roberts R.D."/>
        </authorList>
    </citation>
    <scope>NUCLEOTIDE SEQUENCE [LARGE SCALE GENOMIC DNA]</scope>
    <source>
        <strain evidence="1 2">NEB573</strain>
    </source>
</reference>